<keyword evidence="2" id="KW-0813">Transport</keyword>
<comment type="caution">
    <text evidence="11">The sequence shown here is derived from an EMBL/GenBank/DDBJ whole genome shotgun (WGS) entry which is preliminary data.</text>
</comment>
<evidence type="ECO:0000313" key="12">
    <source>
        <dbReference type="Proteomes" id="UP000186785"/>
    </source>
</evidence>
<dbReference type="PANTHER" id="PTHR30009:SF4">
    <property type="entry name" value="PTS SYSTEM N-ACETYLGLUCOSAMINE-SPECIFIC EIICBA COMPONENT"/>
    <property type="match status" value="1"/>
</dbReference>
<feature type="transmembrane region" description="Helical" evidence="9">
    <location>
        <begin position="330"/>
        <end position="348"/>
    </location>
</feature>
<evidence type="ECO:0000256" key="5">
    <source>
        <dbReference type="ARBA" id="ARBA00022683"/>
    </source>
</evidence>
<dbReference type="GO" id="GO:0015764">
    <property type="term" value="P:N-acetylglucosamine transport"/>
    <property type="evidence" value="ECO:0007669"/>
    <property type="project" value="TreeGrafter"/>
</dbReference>
<dbReference type="InterPro" id="IPR050429">
    <property type="entry name" value="PTS_Glucose_EIICBA"/>
</dbReference>
<keyword evidence="8 9" id="KW-0472">Membrane</keyword>
<feature type="transmembrane region" description="Helical" evidence="9">
    <location>
        <begin position="62"/>
        <end position="84"/>
    </location>
</feature>
<dbReference type="InterPro" id="IPR013013">
    <property type="entry name" value="PTS_EIIC_1"/>
</dbReference>
<organism evidence="11 12">
    <name type="scientific">Boudabousia liubingyangii</name>
    <dbReference type="NCBI Taxonomy" id="1921764"/>
    <lineage>
        <taxon>Bacteria</taxon>
        <taxon>Bacillati</taxon>
        <taxon>Actinomycetota</taxon>
        <taxon>Actinomycetes</taxon>
        <taxon>Actinomycetales</taxon>
        <taxon>Actinomycetaceae</taxon>
        <taxon>Boudabousia</taxon>
    </lineage>
</organism>
<evidence type="ECO:0000256" key="7">
    <source>
        <dbReference type="ARBA" id="ARBA00022989"/>
    </source>
</evidence>
<evidence type="ECO:0000256" key="3">
    <source>
        <dbReference type="ARBA" id="ARBA00022475"/>
    </source>
</evidence>
<evidence type="ECO:0000256" key="6">
    <source>
        <dbReference type="ARBA" id="ARBA00022692"/>
    </source>
</evidence>
<dbReference type="Proteomes" id="UP000186785">
    <property type="component" value="Unassembled WGS sequence"/>
</dbReference>
<feature type="transmembrane region" description="Helical" evidence="9">
    <location>
        <begin position="188"/>
        <end position="209"/>
    </location>
</feature>
<evidence type="ECO:0000256" key="8">
    <source>
        <dbReference type="ARBA" id="ARBA00023136"/>
    </source>
</evidence>
<keyword evidence="6 9" id="KW-0812">Transmembrane</keyword>
<feature type="transmembrane region" description="Helical" evidence="9">
    <location>
        <begin position="354"/>
        <end position="376"/>
    </location>
</feature>
<evidence type="ECO:0000256" key="2">
    <source>
        <dbReference type="ARBA" id="ARBA00022448"/>
    </source>
</evidence>
<evidence type="ECO:0000313" key="11">
    <source>
        <dbReference type="EMBL" id="OKL48801.1"/>
    </source>
</evidence>
<dbReference type="PROSITE" id="PS51103">
    <property type="entry name" value="PTS_EIIC_TYPE_1"/>
    <property type="match status" value="1"/>
</dbReference>
<keyword evidence="12" id="KW-1185">Reference proteome</keyword>
<dbReference type="GO" id="GO:0008982">
    <property type="term" value="F:protein-N(PI)-phosphohistidine-sugar phosphotransferase activity"/>
    <property type="evidence" value="ECO:0007669"/>
    <property type="project" value="InterPro"/>
</dbReference>
<feature type="domain" description="PTS EIIC type-1" evidence="10">
    <location>
        <begin position="6"/>
        <end position="447"/>
    </location>
</feature>
<dbReference type="AlphaFoldDB" id="A0A1Q5PMM3"/>
<feature type="transmembrane region" description="Helical" evidence="9">
    <location>
        <begin position="414"/>
        <end position="435"/>
    </location>
</feature>
<dbReference type="STRING" id="1921764.BSR28_02645"/>
<dbReference type="GO" id="GO:0009401">
    <property type="term" value="P:phosphoenolpyruvate-dependent sugar phosphotransferase system"/>
    <property type="evidence" value="ECO:0007669"/>
    <property type="project" value="UniProtKB-KW"/>
</dbReference>
<keyword evidence="7 9" id="KW-1133">Transmembrane helix</keyword>
<name>A0A1Q5PMM3_9ACTO</name>
<feature type="transmembrane region" description="Helical" evidence="9">
    <location>
        <begin position="237"/>
        <end position="259"/>
    </location>
</feature>
<gene>
    <name evidence="11" type="ORF">BSR29_02785</name>
</gene>
<dbReference type="GO" id="GO:0005886">
    <property type="term" value="C:plasma membrane"/>
    <property type="evidence" value="ECO:0007669"/>
    <property type="project" value="UniProtKB-SubCell"/>
</dbReference>
<dbReference type="OrthoDB" id="9797715at2"/>
<evidence type="ECO:0000256" key="9">
    <source>
        <dbReference type="SAM" id="Phobius"/>
    </source>
</evidence>
<dbReference type="PANTHER" id="PTHR30009">
    <property type="entry name" value="CYTOCHROME C-TYPE SYNTHESIS PROTEIN AND PTS TRANSMEMBRANE COMPONENT"/>
    <property type="match status" value="1"/>
</dbReference>
<dbReference type="Pfam" id="PF02378">
    <property type="entry name" value="PTS_EIIC"/>
    <property type="match status" value="1"/>
</dbReference>
<accession>A0A1Q5PMM3</accession>
<evidence type="ECO:0000259" key="10">
    <source>
        <dbReference type="PROSITE" id="PS51103"/>
    </source>
</evidence>
<dbReference type="GO" id="GO:0090563">
    <property type="term" value="F:protein-phosphocysteine-sugar phosphotransferase activity"/>
    <property type="evidence" value="ECO:0007669"/>
    <property type="project" value="TreeGrafter"/>
</dbReference>
<feature type="transmembrane region" description="Helical" evidence="9">
    <location>
        <begin position="303"/>
        <end position="323"/>
    </location>
</feature>
<evidence type="ECO:0000256" key="4">
    <source>
        <dbReference type="ARBA" id="ARBA00022597"/>
    </source>
</evidence>
<keyword evidence="3" id="KW-1003">Cell membrane</keyword>
<feature type="transmembrane region" description="Helical" evidence="9">
    <location>
        <begin position="150"/>
        <end position="168"/>
    </location>
</feature>
<dbReference type="EMBL" id="MQSV01000002">
    <property type="protein sequence ID" value="OKL48801.1"/>
    <property type="molecule type" value="Genomic_DNA"/>
</dbReference>
<dbReference type="RefSeq" id="WP_073708809.1">
    <property type="nucleotide sequence ID" value="NZ_MQSU01000002.1"/>
</dbReference>
<protein>
    <submittedName>
        <fullName evidence="11">PTS sugar transporter subunit IIA</fullName>
    </submittedName>
</protein>
<proteinExistence type="predicted"/>
<reference evidence="11 12" key="1">
    <citation type="submission" date="2016-11" db="EMBL/GenBank/DDBJ databases">
        <title>Actinomyces gypaetusis sp. nov. isolated from the vulture Gypaetus barbatus in Qinghai Tibet Plateau China.</title>
        <authorList>
            <person name="Meng X."/>
        </authorList>
    </citation>
    <scope>NUCLEOTIDE SEQUENCE [LARGE SCALE GENOMIC DNA]</scope>
    <source>
        <strain evidence="11 12">VUL4_2</strain>
    </source>
</reference>
<keyword evidence="5" id="KW-0598">Phosphotransferase system</keyword>
<sequence length="473" mass="50447">MAKKDSSAFALAQRLGRSLMLPIATLPAAGLLLRLGQADVLGSDGLSAHVGWVQYIADVFAAAGGAVFGNLPLLFAVGVAVGFARKSDGSTGVAAVFGYLIYQEIEKVMSPMIFGTKKSYELSEQAQALCGEGTKEALCGAVKDVPVTTVNYGVLGGILVGIIAALLWQKYYRVKLPDWLAFFGGRRFVPIITSVATLFLGVFMSFLYMPFNWLINQKLGGWLMEAGAPGASAASKAFVGFVYGVINRLLIPFGLHHLWNSLPWFQLGTCKSAKDGSELHGDLTCFFSGDPNTNAWTGNFTSGFFPIMMFALPAAAFAMAHVAKVEKRKATTALMFSVAFTAFLTGVTEPLEFAFAYVAFPLYAVHAVLTGSALAVTNAVGAKDSFSFSAGAIDYIINFGKSAQMSGGYLRGPIALIIIGLIYAVIYYVVFRFMIVKFDYKTPGREDDETDAFAAAQATAAEATGKNAEAARK</sequence>
<keyword evidence="4 11" id="KW-0762">Sugar transport</keyword>
<evidence type="ECO:0000256" key="1">
    <source>
        <dbReference type="ARBA" id="ARBA00004651"/>
    </source>
</evidence>
<dbReference type="InterPro" id="IPR003352">
    <property type="entry name" value="PTS_EIIC"/>
</dbReference>
<comment type="subcellular location">
    <subcellularLocation>
        <location evidence="1">Cell membrane</location>
        <topology evidence="1">Multi-pass membrane protein</topology>
    </subcellularLocation>
</comment>